<evidence type="ECO:0000256" key="4">
    <source>
        <dbReference type="ARBA" id="ARBA00023163"/>
    </source>
</evidence>
<reference evidence="8" key="1">
    <citation type="submission" date="2021-04" db="EMBL/GenBank/DDBJ databases">
        <title>A novel Synergistetes isolate from a pyrite-forming mixed culture.</title>
        <authorList>
            <person name="Bunk B."/>
            <person name="Sproer C."/>
            <person name="Spring S."/>
            <person name="Pester M."/>
        </authorList>
    </citation>
    <scope>NUCLEOTIDE SEQUENCE [LARGE SCALE GENOMIC DNA]</scope>
    <source>
        <strain evidence="8">J.5.4.2-T.3.5.2</strain>
    </source>
</reference>
<dbReference type="PROSITE" id="PS50943">
    <property type="entry name" value="HTH_CROC1"/>
    <property type="match status" value="1"/>
</dbReference>
<dbReference type="CDD" id="cd01392">
    <property type="entry name" value="HTH_LacI"/>
    <property type="match status" value="1"/>
</dbReference>
<keyword evidence="1" id="KW-0678">Repressor</keyword>
<dbReference type="PROSITE" id="PS00356">
    <property type="entry name" value="HTH_LACI_1"/>
    <property type="match status" value="1"/>
</dbReference>
<dbReference type="Proteomes" id="UP000671879">
    <property type="component" value="Chromosome"/>
</dbReference>
<evidence type="ECO:0000259" key="6">
    <source>
        <dbReference type="PROSITE" id="PS50943"/>
    </source>
</evidence>
<dbReference type="PANTHER" id="PTHR30146:SF148">
    <property type="entry name" value="HTH-TYPE TRANSCRIPTIONAL REPRESSOR PURR-RELATED"/>
    <property type="match status" value="1"/>
</dbReference>
<dbReference type="PRINTS" id="PR00036">
    <property type="entry name" value="HTHLACI"/>
</dbReference>
<name>A0A9Q7AR77_9BACT</name>
<evidence type="ECO:0000313" key="7">
    <source>
        <dbReference type="EMBL" id="QTX32526.1"/>
    </source>
</evidence>
<proteinExistence type="predicted"/>
<gene>
    <name evidence="7" type="ORF">KAR29_00835</name>
</gene>
<dbReference type="SUPFAM" id="SSF47413">
    <property type="entry name" value="lambda repressor-like DNA-binding domains"/>
    <property type="match status" value="1"/>
</dbReference>
<dbReference type="Pfam" id="PF13377">
    <property type="entry name" value="Peripla_BP_3"/>
    <property type="match status" value="1"/>
</dbReference>
<dbReference type="Pfam" id="PF00356">
    <property type="entry name" value="LacI"/>
    <property type="match status" value="1"/>
</dbReference>
<dbReference type="PROSITE" id="PS50932">
    <property type="entry name" value="HTH_LACI_2"/>
    <property type="match status" value="1"/>
</dbReference>
<evidence type="ECO:0000256" key="2">
    <source>
        <dbReference type="ARBA" id="ARBA00023015"/>
    </source>
</evidence>
<dbReference type="PANTHER" id="PTHR30146">
    <property type="entry name" value="LACI-RELATED TRANSCRIPTIONAL REPRESSOR"/>
    <property type="match status" value="1"/>
</dbReference>
<organism evidence="7 8">
    <name type="scientific">Aminithiophilus ramosus</name>
    <dbReference type="NCBI Taxonomy" id="3029084"/>
    <lineage>
        <taxon>Bacteria</taxon>
        <taxon>Thermotogati</taxon>
        <taxon>Synergistota</taxon>
        <taxon>Synergistia</taxon>
        <taxon>Synergistales</taxon>
        <taxon>Aminithiophilaceae</taxon>
        <taxon>Aminithiophilus</taxon>
    </lineage>
</organism>
<dbReference type="Gene3D" id="1.10.260.40">
    <property type="entry name" value="lambda repressor-like DNA-binding domains"/>
    <property type="match status" value="1"/>
</dbReference>
<keyword evidence="4" id="KW-0804">Transcription</keyword>
<dbReference type="InterPro" id="IPR000843">
    <property type="entry name" value="HTH_LacI"/>
</dbReference>
<dbReference type="SMART" id="SM00354">
    <property type="entry name" value="HTH_LACI"/>
    <property type="match status" value="1"/>
</dbReference>
<feature type="domain" description="HTH lacI-type" evidence="5">
    <location>
        <begin position="2"/>
        <end position="56"/>
    </location>
</feature>
<feature type="domain" description="HTH cro/C1-type" evidence="6">
    <location>
        <begin position="3"/>
        <end position="32"/>
    </location>
</feature>
<evidence type="ECO:0000313" key="8">
    <source>
        <dbReference type="Proteomes" id="UP000671879"/>
    </source>
</evidence>
<dbReference type="RefSeq" id="WP_274373765.1">
    <property type="nucleotide sequence ID" value="NZ_CP072943.1"/>
</dbReference>
<protein>
    <submittedName>
        <fullName evidence="7">LacI family DNA-binding transcriptional regulator</fullName>
    </submittedName>
</protein>
<accession>A0A9Q7AR77</accession>
<dbReference type="AlphaFoldDB" id="A0A9Q7AR77"/>
<dbReference type="InterPro" id="IPR028082">
    <property type="entry name" value="Peripla_BP_I"/>
</dbReference>
<evidence type="ECO:0000259" key="5">
    <source>
        <dbReference type="PROSITE" id="PS50932"/>
    </source>
</evidence>
<dbReference type="CDD" id="cd06267">
    <property type="entry name" value="PBP1_LacI_sugar_binding-like"/>
    <property type="match status" value="1"/>
</dbReference>
<dbReference type="SUPFAM" id="SSF53822">
    <property type="entry name" value="Periplasmic binding protein-like I"/>
    <property type="match status" value="1"/>
</dbReference>
<evidence type="ECO:0000256" key="1">
    <source>
        <dbReference type="ARBA" id="ARBA00022491"/>
    </source>
</evidence>
<dbReference type="InterPro" id="IPR046335">
    <property type="entry name" value="LacI/GalR-like_sensor"/>
</dbReference>
<dbReference type="InterPro" id="IPR001387">
    <property type="entry name" value="Cro/C1-type_HTH"/>
</dbReference>
<dbReference type="EMBL" id="CP072943">
    <property type="protein sequence ID" value="QTX32526.1"/>
    <property type="molecule type" value="Genomic_DNA"/>
</dbReference>
<dbReference type="GO" id="GO:0003700">
    <property type="term" value="F:DNA-binding transcription factor activity"/>
    <property type="evidence" value="ECO:0007669"/>
    <property type="project" value="TreeGrafter"/>
</dbReference>
<keyword evidence="2" id="KW-0805">Transcription regulation</keyword>
<dbReference type="InterPro" id="IPR010982">
    <property type="entry name" value="Lambda_DNA-bd_dom_sf"/>
</dbReference>
<dbReference type="GO" id="GO:0000976">
    <property type="term" value="F:transcription cis-regulatory region binding"/>
    <property type="evidence" value="ECO:0007669"/>
    <property type="project" value="TreeGrafter"/>
</dbReference>
<keyword evidence="3 7" id="KW-0238">DNA-binding</keyword>
<sequence>MATMKDVAERSGVSVTTVSHVVNGTRRVSDEVRLRVEGVMEEIGYRPNILARGLRRGEATLLGLIVPDATNPYFAEIARAVADACSEEGYAVIICNSDGRRDREKEAIEVLAANRVGGIFLVNVGVTERDAALFDGLSIPLVMLDREIPGIPVDSIQIDNVHGGRQATDHLLSLGHRRIACIAGPSQVSPSGDRVTGYRQALEAAGLPFDPSLVLRGDFTPASGHACAGILMERGERPTALFACNDLMAFGAVTALAERGLAVPGDVSVVGFDDIPLAAYFNPPLTTVAQPRREMGRRAARILLERMRDGTLPRRRPVLMNTTLKVRRSSGPPAGGDGPRS</sequence>
<evidence type="ECO:0000256" key="3">
    <source>
        <dbReference type="ARBA" id="ARBA00023125"/>
    </source>
</evidence>
<keyword evidence="8" id="KW-1185">Reference proteome</keyword>
<dbReference type="KEGG" id="aram:KAR29_00835"/>
<dbReference type="Gene3D" id="3.40.50.2300">
    <property type="match status" value="2"/>
</dbReference>